<evidence type="ECO:0000256" key="1">
    <source>
        <dbReference type="SAM" id="Phobius"/>
    </source>
</evidence>
<keyword evidence="3" id="KW-1185">Reference proteome</keyword>
<reference evidence="2 3" key="1">
    <citation type="submission" date="2019-03" db="EMBL/GenBank/DDBJ databases">
        <title>Genomic Encyclopedia of Type Strains, Phase IV (KMG-IV): sequencing the most valuable type-strain genomes for metagenomic binning, comparative biology and taxonomic classification.</title>
        <authorList>
            <person name="Goeker M."/>
        </authorList>
    </citation>
    <scope>NUCLEOTIDE SEQUENCE [LARGE SCALE GENOMIC DNA]</scope>
    <source>
        <strain evidence="2 3">DSM 11901</strain>
    </source>
</reference>
<sequence length="294" mass="34191">MTDTLARRNLTGAQVGIPPRHIDFRFSQAQQRYFFFDQNPLASLVFVVFSGIFPPGERFFMESVRNFRDRITDPVLKAQVSGFMGQEALHGREHDRLNDFFRERGFDVDLPARYVRFGLRQLARFSPRLQLACTTQMEHFTAHLAEQWLTDKALAASSDPEMLKLWYWHALEELEHKSVAYDVFDLIGGTQRERKQAGWLVGFFIGLPVVASWVHLLVKEGQLFRFKENRRGLKALFGRGALISEVLRHMPTFWRRKFHPSQQETQALEASWRERLFGQNGDLVDVHRNPKAAA</sequence>
<dbReference type="EMBL" id="SNXW01000001">
    <property type="protein sequence ID" value="TDP88276.1"/>
    <property type="molecule type" value="Genomic_DNA"/>
</dbReference>
<dbReference type="PIRSF" id="PIRSF007580">
    <property type="entry name" value="UCP07580"/>
    <property type="match status" value="1"/>
</dbReference>
<evidence type="ECO:0000313" key="2">
    <source>
        <dbReference type="EMBL" id="TDP88276.1"/>
    </source>
</evidence>
<evidence type="ECO:0008006" key="4">
    <source>
        <dbReference type="Google" id="ProtNLM"/>
    </source>
</evidence>
<dbReference type="PANTHER" id="PTHR39456">
    <property type="entry name" value="METAL-DEPENDENT HYDROLASE"/>
    <property type="match status" value="1"/>
</dbReference>
<dbReference type="InterPro" id="IPR016516">
    <property type="entry name" value="UCP07580"/>
</dbReference>
<protein>
    <recommendedName>
        <fullName evidence="4">Metal-dependent hydrolase</fullName>
    </recommendedName>
</protein>
<organism evidence="2 3">
    <name type="scientific">Aquabacterium commune</name>
    <dbReference type="NCBI Taxonomy" id="70586"/>
    <lineage>
        <taxon>Bacteria</taxon>
        <taxon>Pseudomonadati</taxon>
        <taxon>Pseudomonadota</taxon>
        <taxon>Betaproteobacteria</taxon>
        <taxon>Burkholderiales</taxon>
        <taxon>Aquabacterium</taxon>
    </lineage>
</organism>
<gene>
    <name evidence="2" type="ORF">EV672_101421</name>
</gene>
<dbReference type="RefSeq" id="WP_133605905.1">
    <property type="nucleotide sequence ID" value="NZ_SNXW01000001.1"/>
</dbReference>
<feature type="transmembrane region" description="Helical" evidence="1">
    <location>
        <begin position="197"/>
        <end position="218"/>
    </location>
</feature>
<evidence type="ECO:0000313" key="3">
    <source>
        <dbReference type="Proteomes" id="UP000294593"/>
    </source>
</evidence>
<name>A0A4R6RQV4_9BURK</name>
<dbReference type="OrthoDB" id="4760165at2"/>
<keyword evidence="1" id="KW-0812">Transmembrane</keyword>
<accession>A0A4R6RQV4</accession>
<dbReference type="AlphaFoldDB" id="A0A4R6RQV4"/>
<keyword evidence="1" id="KW-1133">Transmembrane helix</keyword>
<dbReference type="Pfam" id="PF10118">
    <property type="entry name" value="Metal_hydrol"/>
    <property type="match status" value="1"/>
</dbReference>
<proteinExistence type="predicted"/>
<comment type="caution">
    <text evidence="2">The sequence shown here is derived from an EMBL/GenBank/DDBJ whole genome shotgun (WGS) entry which is preliminary data.</text>
</comment>
<dbReference type="Proteomes" id="UP000294593">
    <property type="component" value="Unassembled WGS sequence"/>
</dbReference>
<dbReference type="PANTHER" id="PTHR39456:SF1">
    <property type="entry name" value="METAL-DEPENDENT HYDROLASE"/>
    <property type="match status" value="1"/>
</dbReference>
<keyword evidence="1" id="KW-0472">Membrane</keyword>